<evidence type="ECO:0000256" key="1">
    <source>
        <dbReference type="SAM" id="Phobius"/>
    </source>
</evidence>
<keyword evidence="1" id="KW-0812">Transmembrane</keyword>
<dbReference type="InterPro" id="IPR013783">
    <property type="entry name" value="Ig-like_fold"/>
</dbReference>
<gene>
    <name evidence="2" type="ORF">K9W45_05685</name>
</gene>
<dbReference type="Gene3D" id="2.60.40.10">
    <property type="entry name" value="Immunoglobulins"/>
    <property type="match status" value="1"/>
</dbReference>
<evidence type="ECO:0000313" key="2">
    <source>
        <dbReference type="EMBL" id="UJG41955.1"/>
    </source>
</evidence>
<reference evidence="2" key="1">
    <citation type="journal article" date="2022" name="Nat. Microbiol.">
        <title>Unique mobile elements and scalable gene flow at the prokaryote-eukaryote boundary revealed by circularized Asgard archaea genomes.</title>
        <authorList>
            <person name="Wu F."/>
            <person name="Speth D.R."/>
            <person name="Philosof A."/>
            <person name="Cremiere A."/>
            <person name="Narayanan A."/>
            <person name="Barco R.A."/>
            <person name="Connon S.A."/>
            <person name="Amend J.P."/>
            <person name="Antoshechkin I.A."/>
            <person name="Orphan V.J."/>
        </authorList>
    </citation>
    <scope>NUCLEOTIDE SEQUENCE</scope>
    <source>
        <strain evidence="2">PM71</strain>
    </source>
</reference>
<accession>A0A9Y1BN71</accession>
<name>A0A9Y1BN71_9ARCH</name>
<organism evidence="2">
    <name type="scientific">Candidatus Heimdallarchaeum aukensis</name>
    <dbReference type="NCBI Taxonomy" id="2876573"/>
    <lineage>
        <taxon>Archaea</taxon>
        <taxon>Promethearchaeati</taxon>
        <taxon>Candidatus Heimdallarchaeota</taxon>
        <taxon>Candidatus Heimdallarchaeia (ex Rinke et al. 2021) (nom. nud.)</taxon>
        <taxon>Candidatus Heimdallarchaeales</taxon>
        <taxon>Candidatus Heimdallarchaeaceae</taxon>
        <taxon>Candidatus Heimdallarchaeum</taxon>
    </lineage>
</organism>
<proteinExistence type="predicted"/>
<dbReference type="AlphaFoldDB" id="A0A9Y1BN71"/>
<keyword evidence="1" id="KW-0472">Membrane</keyword>
<keyword evidence="1" id="KW-1133">Transmembrane helix</keyword>
<feature type="transmembrane region" description="Helical" evidence="1">
    <location>
        <begin position="992"/>
        <end position="1009"/>
    </location>
</feature>
<protein>
    <submittedName>
        <fullName evidence="2">Uncharacterized protein</fullName>
    </submittedName>
</protein>
<dbReference type="Proteomes" id="UP001201020">
    <property type="component" value="Chromosome"/>
</dbReference>
<sequence>MKNKMSIVMTMGLALILLTFSGSYTQALGAADQFDSASTKTLSSLFYEEMKIVAGIDTAALVKITTVGGPSALKITPESLMDNVINWIFVVTDQDGYHDYLVRRPYRAPENATLALELVKTLTAEQSLEEALTIAAAFSDYYGIDLYWSGALTTEYGTYVYKFTGGITDAVFTDLIGEMQTDIATGFLSVVDPADVVASPVKAVAVGEYMGKGAIRAISYVDPDAIVSSGGEYTLSTNNLFGEEVTIFDDPAYETFSVVKFRFPYTINPISISPDTDNFAPQITGKMDWVMQNPWYVRLTSSNFEVVFNINYNELSSAPRVAVNMAYDQDLLNTQGILQMDYNVTNTGTEPAKNITISYPLGRDFMKFYSHLPSIFRLRDDVTVNESEYIPVDISIIITVDGEEYQNYNQTMMVLEGWYVYDNGSLVDIDPTITEATVKTETTTIQYGSLSYTVSTEVKLNSSKGLSNILVNRATQFLANISISDYNGDWDALFEDYKDKLKNGIDNAAKDLFNLLYQNQTIFDFNGMDFEIVPVNVTVGTEIVTQYYLETTIENLDPDSWTQVSWALENIPNENWVLGSMYIHPIDNGDGTKAAGLTTELHDFYELMRVILGFSDWAGQIAYGRPISFYDYAEDIWISAGARFKYNDPEGFEYFGFSNGINFQIADDEAVLNTYVELDQLAYQVGDNVTITGYIENTGNIDATNVKLYLFHGAMDRTWQIVNPDLFYTEEIGTVAVGEKVTFEVEVEANTFLGIHPVYAVVEFISDEGQGPAEVVNPFTHEVGYFEGAAEAHEIVISNMAWALLLPKEAAMEPAFPQPILDIVTNVDIIIPENAPWELEVELVITNIGESETHITVIQYYNVSELELMFQVTTEGTTSNTTYLGMGLIKFEGITLAPDETVTITMHWMFLTSNGCFLPGAQVIYDSRFENELGENGGGGETSAVLLNMDGTTQEADTWEDYGESTSTGSSAGADIYTGGQDKTRRIGSLDLVYVSLSSILVVATIITIKKKFKI</sequence>
<dbReference type="EMBL" id="CP084166">
    <property type="protein sequence ID" value="UJG41955.1"/>
    <property type="molecule type" value="Genomic_DNA"/>
</dbReference>